<dbReference type="Gene3D" id="1.20.5.5270">
    <property type="match status" value="1"/>
</dbReference>
<dbReference type="GO" id="GO:0005737">
    <property type="term" value="C:cytoplasm"/>
    <property type="evidence" value="ECO:0007669"/>
    <property type="project" value="UniProtKB-SubCell"/>
</dbReference>
<dbReference type="FunFam" id="3.30.230.10:FF:000019">
    <property type="entry name" value="Lon protease homolog 2, peroxisomal"/>
    <property type="match status" value="1"/>
</dbReference>
<dbReference type="PIRSF" id="PIRSF001174">
    <property type="entry name" value="Lon_proteas"/>
    <property type="match status" value="1"/>
</dbReference>
<dbReference type="Pfam" id="PF00004">
    <property type="entry name" value="AAA"/>
    <property type="match status" value="1"/>
</dbReference>
<dbReference type="Gene3D" id="3.30.230.10">
    <property type="match status" value="1"/>
</dbReference>
<feature type="domain" description="Lon N-terminal" evidence="18">
    <location>
        <begin position="14"/>
        <end position="284"/>
    </location>
</feature>
<dbReference type="GO" id="GO:0006508">
    <property type="term" value="P:proteolysis"/>
    <property type="evidence" value="ECO:0007669"/>
    <property type="project" value="UniProtKB-KW"/>
</dbReference>
<keyword evidence="3 10" id="KW-0645">Protease</keyword>
<dbReference type="FunFam" id="1.20.5.5270:FF:000002">
    <property type="entry name" value="Lon protease homolog"/>
    <property type="match status" value="1"/>
</dbReference>
<dbReference type="InterPro" id="IPR014721">
    <property type="entry name" value="Ribsml_uS5_D2-typ_fold_subgr"/>
</dbReference>
<evidence type="ECO:0000256" key="8">
    <source>
        <dbReference type="ARBA" id="ARBA00023016"/>
    </source>
</evidence>
<keyword evidence="9" id="KW-0576">Peroxisome</keyword>
<keyword evidence="8" id="KW-0346">Stress response</keyword>
<accession>A0A9P6FIB5</accession>
<dbReference type="InterPro" id="IPR008269">
    <property type="entry name" value="Lon_proteolytic"/>
</dbReference>
<dbReference type="Gene3D" id="1.10.8.60">
    <property type="match status" value="1"/>
</dbReference>
<dbReference type="HAMAP" id="MF_01973">
    <property type="entry name" value="lon_bact"/>
    <property type="match status" value="1"/>
</dbReference>
<reference evidence="19" key="1">
    <citation type="journal article" date="2020" name="Fungal Divers.">
        <title>Resolving the Mortierellaceae phylogeny through synthesis of multi-gene phylogenetics and phylogenomics.</title>
        <authorList>
            <person name="Vandepol N."/>
            <person name="Liber J."/>
            <person name="Desiro A."/>
            <person name="Na H."/>
            <person name="Kennedy M."/>
            <person name="Barry K."/>
            <person name="Grigoriev I.V."/>
            <person name="Miller A.N."/>
            <person name="O'Donnell K."/>
            <person name="Stajich J.E."/>
            <person name="Bonito G."/>
        </authorList>
    </citation>
    <scope>NUCLEOTIDE SEQUENCE</scope>
    <source>
        <strain evidence="19">NRRL 2591</strain>
    </source>
</reference>
<dbReference type="EMBL" id="JAAAXW010000006">
    <property type="protein sequence ID" value="KAF9551211.1"/>
    <property type="molecule type" value="Genomic_DNA"/>
</dbReference>
<feature type="active site" evidence="11 13">
    <location>
        <position position="822"/>
    </location>
</feature>
<keyword evidence="5 10" id="KW-0378">Hydrolase</keyword>
<dbReference type="Gene3D" id="1.20.58.1480">
    <property type="match status" value="1"/>
</dbReference>
<dbReference type="GO" id="GO:0043565">
    <property type="term" value="F:sequence-specific DNA binding"/>
    <property type="evidence" value="ECO:0007669"/>
    <property type="project" value="InterPro"/>
</dbReference>
<dbReference type="InterPro" id="IPR003111">
    <property type="entry name" value="Lon_prtase_N"/>
</dbReference>
<evidence type="ECO:0000256" key="14">
    <source>
        <dbReference type="RuleBase" id="RU000591"/>
    </source>
</evidence>
<dbReference type="InterPro" id="IPR020568">
    <property type="entry name" value="Ribosomal_Su5_D2-typ_SF"/>
</dbReference>
<dbReference type="Pfam" id="PF05362">
    <property type="entry name" value="Lon_C"/>
    <property type="match status" value="1"/>
</dbReference>
<dbReference type="SUPFAM" id="SSF88697">
    <property type="entry name" value="PUA domain-like"/>
    <property type="match status" value="1"/>
</dbReference>
<dbReference type="AlphaFoldDB" id="A0A9P6FIB5"/>
<dbReference type="Proteomes" id="UP000723463">
    <property type="component" value="Unassembled WGS sequence"/>
</dbReference>
<dbReference type="InterPro" id="IPR004815">
    <property type="entry name" value="Lon_bac/euk-typ"/>
</dbReference>
<dbReference type="InterPro" id="IPR046336">
    <property type="entry name" value="Lon_prtase_N_sf"/>
</dbReference>
<evidence type="ECO:0000259" key="18">
    <source>
        <dbReference type="PROSITE" id="PS51787"/>
    </source>
</evidence>
<evidence type="ECO:0000313" key="20">
    <source>
        <dbReference type="Proteomes" id="UP000723463"/>
    </source>
</evidence>
<comment type="subcellular location">
    <subcellularLocation>
        <location evidence="1">Cytoplasm</location>
    </subcellularLocation>
</comment>
<evidence type="ECO:0000256" key="12">
    <source>
        <dbReference type="PIRSR" id="PIRSR001174-2"/>
    </source>
</evidence>
<dbReference type="InterPro" id="IPR015947">
    <property type="entry name" value="PUA-like_sf"/>
</dbReference>
<feature type="compositionally biased region" description="Low complexity" evidence="16">
    <location>
        <begin position="71"/>
        <end position="81"/>
    </location>
</feature>
<dbReference type="GO" id="GO:0004176">
    <property type="term" value="F:ATP-dependent peptidase activity"/>
    <property type="evidence" value="ECO:0007669"/>
    <property type="project" value="UniProtKB-UniRule"/>
</dbReference>
<evidence type="ECO:0000256" key="1">
    <source>
        <dbReference type="ARBA" id="ARBA00004496"/>
    </source>
</evidence>
<evidence type="ECO:0000256" key="11">
    <source>
        <dbReference type="PIRSR" id="PIRSR001174-1"/>
    </source>
</evidence>
<dbReference type="SUPFAM" id="SSF52540">
    <property type="entry name" value="P-loop containing nucleoside triphosphate hydrolases"/>
    <property type="match status" value="1"/>
</dbReference>
<dbReference type="InterPro" id="IPR054594">
    <property type="entry name" value="Lon_lid"/>
</dbReference>
<protein>
    <recommendedName>
        <fullName evidence="10 15">Lon protease homolog</fullName>
        <ecNumber evidence="10 15">3.4.21.-</ecNumber>
    </recommendedName>
</protein>
<dbReference type="InterPro" id="IPR027065">
    <property type="entry name" value="Lon_Prtase"/>
</dbReference>
<dbReference type="PROSITE" id="PS01046">
    <property type="entry name" value="LON_SER"/>
    <property type="match status" value="1"/>
</dbReference>
<dbReference type="SMART" id="SM00464">
    <property type="entry name" value="LON"/>
    <property type="match status" value="1"/>
</dbReference>
<dbReference type="FunFam" id="1.10.8.60:FF:000091">
    <property type="entry name" value="Lon protease homolog 2, peroxisomal"/>
    <property type="match status" value="1"/>
</dbReference>
<evidence type="ECO:0000313" key="19">
    <source>
        <dbReference type="EMBL" id="KAF9551211.1"/>
    </source>
</evidence>
<dbReference type="InterPro" id="IPR027543">
    <property type="entry name" value="Lon_bac"/>
</dbReference>
<feature type="region of interest" description="Disordered" evidence="16">
    <location>
        <begin position="69"/>
        <end position="125"/>
    </location>
</feature>
<dbReference type="FunFam" id="3.40.50.300:FF:000382">
    <property type="entry name" value="Lon protease homolog 2, peroxisomal"/>
    <property type="match status" value="1"/>
</dbReference>
<dbReference type="EC" id="3.4.21.-" evidence="10 15"/>
<dbReference type="PROSITE" id="PS51786">
    <property type="entry name" value="LON_PROTEOLYTIC"/>
    <property type="match status" value="1"/>
</dbReference>
<dbReference type="Gene3D" id="3.40.50.300">
    <property type="entry name" value="P-loop containing nucleotide triphosphate hydrolases"/>
    <property type="match status" value="1"/>
</dbReference>
<feature type="domain" description="Lon proteolytic" evidence="17">
    <location>
        <begin position="688"/>
        <end position="874"/>
    </location>
</feature>
<dbReference type="PANTHER" id="PTHR10046">
    <property type="entry name" value="ATP DEPENDENT LON PROTEASE FAMILY MEMBER"/>
    <property type="match status" value="1"/>
</dbReference>
<keyword evidence="7 10" id="KW-0067">ATP-binding</keyword>
<dbReference type="GO" id="GO:0030163">
    <property type="term" value="P:protein catabolic process"/>
    <property type="evidence" value="ECO:0007669"/>
    <property type="project" value="InterPro"/>
</dbReference>
<dbReference type="InterPro" id="IPR003593">
    <property type="entry name" value="AAA+_ATPase"/>
</dbReference>
<evidence type="ECO:0000256" key="9">
    <source>
        <dbReference type="ARBA" id="ARBA00023140"/>
    </source>
</evidence>
<evidence type="ECO:0000256" key="6">
    <source>
        <dbReference type="ARBA" id="ARBA00022825"/>
    </source>
</evidence>
<keyword evidence="20" id="KW-1185">Reference proteome</keyword>
<comment type="similarity">
    <text evidence="10 13 14">Belongs to the peptidase S16 family.</text>
</comment>
<keyword evidence="2" id="KW-0963">Cytoplasm</keyword>
<evidence type="ECO:0000256" key="3">
    <source>
        <dbReference type="ARBA" id="ARBA00022670"/>
    </source>
</evidence>
<evidence type="ECO:0000259" key="17">
    <source>
        <dbReference type="PROSITE" id="PS51786"/>
    </source>
</evidence>
<evidence type="ECO:0000256" key="7">
    <source>
        <dbReference type="ARBA" id="ARBA00022840"/>
    </source>
</evidence>
<dbReference type="InterPro" id="IPR008268">
    <property type="entry name" value="Peptidase_S16_AS"/>
</dbReference>
<dbReference type="InterPro" id="IPR027417">
    <property type="entry name" value="P-loop_NTPase"/>
</dbReference>
<evidence type="ECO:0000256" key="16">
    <source>
        <dbReference type="SAM" id="MobiDB-lite"/>
    </source>
</evidence>
<gene>
    <name evidence="19" type="ORF">EC957_010097</name>
</gene>
<evidence type="ECO:0000256" key="4">
    <source>
        <dbReference type="ARBA" id="ARBA00022741"/>
    </source>
</evidence>
<comment type="caution">
    <text evidence="19">The sequence shown here is derived from an EMBL/GenBank/DDBJ whole genome shotgun (WGS) entry which is preliminary data.</text>
</comment>
<organism evidence="19 20">
    <name type="scientific">Mortierella hygrophila</name>
    <dbReference type="NCBI Taxonomy" id="979708"/>
    <lineage>
        <taxon>Eukaryota</taxon>
        <taxon>Fungi</taxon>
        <taxon>Fungi incertae sedis</taxon>
        <taxon>Mucoromycota</taxon>
        <taxon>Mortierellomycotina</taxon>
        <taxon>Mortierellomycetes</taxon>
        <taxon>Mortierellales</taxon>
        <taxon>Mortierellaceae</taxon>
        <taxon>Mortierella</taxon>
    </lineage>
</organism>
<dbReference type="SMART" id="SM00382">
    <property type="entry name" value="AAA"/>
    <property type="match status" value="1"/>
</dbReference>
<dbReference type="Pfam" id="PF02190">
    <property type="entry name" value="LON_substr_bdg"/>
    <property type="match status" value="1"/>
</dbReference>
<name>A0A9P6FIB5_9FUNG</name>
<evidence type="ECO:0000256" key="2">
    <source>
        <dbReference type="ARBA" id="ARBA00022490"/>
    </source>
</evidence>
<dbReference type="PRINTS" id="PR00830">
    <property type="entry name" value="ENDOLAPTASE"/>
</dbReference>
<evidence type="ECO:0000256" key="10">
    <source>
        <dbReference type="PIRNR" id="PIRNR001174"/>
    </source>
</evidence>
<feature type="binding site" evidence="12">
    <location>
        <begin position="440"/>
        <end position="447"/>
    </location>
    <ligand>
        <name>ATP</name>
        <dbReference type="ChEBI" id="CHEBI:30616"/>
    </ligand>
</feature>
<sequence>MSRTGPSIPIPRTVPILPLHDKVLLPGVVTRMQITRRDSIPLFEQILRTFDSRELSKCIIGAFPVRPPPTSITTPSTAAPIQQSSADNKSDTKKPGVLPHGELIIPGPSPLLPNPRSSSGKDERALVSLRASSSVNPAHIHSTGCAARLVRLERAVGGFTVVLEGLVRLRLNKFTSQSPYFEADVTPLPDKAVNKSDQELQDQIVALRSTSKEFVSLLQSLKLPAPVLTQLQKFLDNVTVMPGQVVDLLMSTIESSLDEKVMILEAVDLKDRISKAIELLTRQIHVLKISQKVHDNVEGKLNKKQREFYLRQQMAAIKEELGEKDAGEDDEMTQIESRLAAVNLPADVQKAADRELKRLKKMQPSSSEYSVIRNYLDWLADLPWAKSSEDILDVEKARKQLNDDHHGLEKVKRRILEYLAVTKLQQLKGDVRGPILCLVGPPGVGKTSLGRSIASAMGRKFHRISLGGVWDESEIRGHRRTYVGALPGLIIHGLKKCEVNNPVFLLDEIDKVGSRGHHGDPSAAFLEVLDPEQNNTFTDHYLNVPFDLSKILFIATANSLDTIPAPLLDRMETITIPGYTYAEKLAIATNHLLPKQIRQHGLGETDVQVTQDALLKVATGYTRESGVRHLEREIGSLVRAKAVEYAEIQEKKEAGQSVLTEYQPLVSLNDVEEILGQEKFVNEVTERVAVPGVVTGMAYNGVGGGILFIEVSQMPGKGNLQLTGSLGEVIKESAQIALSWVKSHGYEIGLTNSPGQNVMEKADVHIHMPSGGTPKDGPSAGIAMVCALVSMFSNRTVPSTTAMTGEFTLRGLVMPVGGIKEKVIAAHRAGVRKIIMPLRNQKDVTSDVPVNVREDIEFFYASTIGEVLREAFEGRLMVRSSASTVIDSRM</sequence>
<dbReference type="InterPro" id="IPR003959">
    <property type="entry name" value="ATPase_AAA_core"/>
</dbReference>
<dbReference type="GO" id="GO:0016887">
    <property type="term" value="F:ATP hydrolysis activity"/>
    <property type="evidence" value="ECO:0007669"/>
    <property type="project" value="InterPro"/>
</dbReference>
<dbReference type="CDD" id="cd19500">
    <property type="entry name" value="RecA-like_Lon"/>
    <property type="match status" value="1"/>
</dbReference>
<evidence type="ECO:0000256" key="13">
    <source>
        <dbReference type="PROSITE-ProRule" id="PRU01122"/>
    </source>
</evidence>
<dbReference type="Pfam" id="PF22667">
    <property type="entry name" value="Lon_lid"/>
    <property type="match status" value="1"/>
</dbReference>
<feature type="active site" evidence="11 13">
    <location>
        <position position="779"/>
    </location>
</feature>
<dbReference type="Gene3D" id="2.30.130.40">
    <property type="entry name" value="LON domain-like"/>
    <property type="match status" value="1"/>
</dbReference>
<evidence type="ECO:0000256" key="15">
    <source>
        <dbReference type="RuleBase" id="RU000592"/>
    </source>
</evidence>
<dbReference type="GO" id="GO:0004252">
    <property type="term" value="F:serine-type endopeptidase activity"/>
    <property type="evidence" value="ECO:0007669"/>
    <property type="project" value="UniProtKB-UniRule"/>
</dbReference>
<dbReference type="NCBIfam" id="TIGR00763">
    <property type="entry name" value="lon"/>
    <property type="match status" value="1"/>
</dbReference>
<keyword evidence="4 10" id="KW-0547">Nucleotide-binding</keyword>
<dbReference type="PROSITE" id="PS51787">
    <property type="entry name" value="LON_N"/>
    <property type="match status" value="1"/>
</dbReference>
<dbReference type="SUPFAM" id="SSF54211">
    <property type="entry name" value="Ribosomal protein S5 domain 2-like"/>
    <property type="match status" value="1"/>
</dbReference>
<evidence type="ECO:0000256" key="5">
    <source>
        <dbReference type="ARBA" id="ARBA00022801"/>
    </source>
</evidence>
<proteinExistence type="inferred from homology"/>
<dbReference type="GO" id="GO:0005524">
    <property type="term" value="F:ATP binding"/>
    <property type="evidence" value="ECO:0007669"/>
    <property type="project" value="UniProtKB-KW"/>
</dbReference>
<keyword evidence="6 10" id="KW-0720">Serine protease</keyword>